<dbReference type="InterPro" id="IPR029021">
    <property type="entry name" value="Prot-tyrosine_phosphatase-like"/>
</dbReference>
<organism evidence="3 4">
    <name type="scientific">Paragonimus westermani</name>
    <dbReference type="NCBI Taxonomy" id="34504"/>
    <lineage>
        <taxon>Eukaryota</taxon>
        <taxon>Metazoa</taxon>
        <taxon>Spiralia</taxon>
        <taxon>Lophotrochozoa</taxon>
        <taxon>Platyhelminthes</taxon>
        <taxon>Trematoda</taxon>
        <taxon>Digenea</taxon>
        <taxon>Plagiorchiida</taxon>
        <taxon>Troglotremata</taxon>
        <taxon>Troglotrematidae</taxon>
        <taxon>Paragonimus</taxon>
    </lineage>
</organism>
<feature type="domain" description="Myotubularin phosphatase" evidence="2">
    <location>
        <begin position="319"/>
        <end position="840"/>
    </location>
</feature>
<dbReference type="Pfam" id="PF06602">
    <property type="entry name" value="Myotub-related"/>
    <property type="match status" value="1"/>
</dbReference>
<comment type="caution">
    <text evidence="3">The sequence shown here is derived from an EMBL/GenBank/DDBJ whole genome shotgun (WGS) entry which is preliminary data.</text>
</comment>
<dbReference type="SUPFAM" id="SSF52799">
    <property type="entry name" value="(Phosphotyrosine protein) phosphatases II"/>
    <property type="match status" value="1"/>
</dbReference>
<dbReference type="EMBL" id="QNGE01002217">
    <property type="protein sequence ID" value="KAA3675964.1"/>
    <property type="molecule type" value="Genomic_DNA"/>
</dbReference>
<dbReference type="Proteomes" id="UP000324629">
    <property type="component" value="Unassembled WGS sequence"/>
</dbReference>
<name>A0A5J4NKH5_9TREM</name>
<accession>A0A5J4NKH5</accession>
<protein>
    <recommendedName>
        <fullName evidence="2">Myotubularin phosphatase domain-containing protein</fullName>
    </recommendedName>
</protein>
<dbReference type="PROSITE" id="PS51339">
    <property type="entry name" value="PPASE_MYOTUBULARIN"/>
    <property type="match status" value="1"/>
</dbReference>
<dbReference type="GO" id="GO:0016020">
    <property type="term" value="C:membrane"/>
    <property type="evidence" value="ECO:0007669"/>
    <property type="project" value="TreeGrafter"/>
</dbReference>
<sequence length="1096" mass="123480">MYDAQDWCCCFYEVPYRGVSFHNPAGHLITALRNRGEQRTWGEAFSQLQRCASFQHTADQSLLQGVLGIMPWQLIFIPCINRNEMCQRDTEAVRRTVMRSLRQTEPGFRNTWTTGCPGSIPIARIDYIIAVDRHKRLYKFDPVRSIWCPTTDGVKRPVSDRLRNESKEIHRTFSRILLFTTDFEVYAFQLCTPVLQRVNSTSKAETTSCERDAKRMLRNFVNQLTARVSFIRSSSGIEIASSYANNNRAKTSSLPTLLPQTPLTSLDPFNIATAPDPLEQDWKLNLNHPLNRYAIIPLSQRGHFTRNSDMGLQPINRNPVHPTTRLHEFWFDGLPPDRTDDRAAPRWIENTGFSYCRTYPLQVPSVPFHSSLMRTRLFFDGHRFPVVSYLHTAEPPSVDQSQGSNVWLLRSGCLIGRNDLDNIVDCGHQSGRVVNSSSSSCLPNRLIHIRLSETSFNLVKDTIDFGLINHVDESPRFSALFPTTPSSGPIPSPDCSPLARWYVSPSPNMCSSSSSSNESSQIPGHCRKIENSKLESVEAFLDWPTPHAQILHSAWLRLGSLARLPQIYVPGSDNVNPKKVTNSTSRRSLLTTSVDMLHLSSHAVKNRSTDSLECMETDFSFSTANPFFSGKHSAGKLSEESRSSRCLSVLATDNEGSRGTDTLLSTSVLTSKMRLQRSLGSLASEHSPHRSAWHDNFYATKWLMLMTICLKQAVQLAELIDHLSTNPRSPNTDDYLLLTGPKSGRVWQPIITSLAQLILQPSARSLIGFENLIEREWIRLGYPFAPDPADWFDVSVPPDYDGGASFALFVDCVHQLLFLFPVDFAFTEDYLVVLLDTVLSRGGPLPPFAIEFACSCEAARCVSTKARSPAEVAKESDRLFQRGALRSFRDWSHVLTPDGLGLLGNWWYWWHTSPNPLKNALSDCLFGADSIDLFQTLFARRRRIGWHLSPGRPQIVENNFGTSTSIKPLQVASSKLLPIPSSLFYMRCWIHGWFRWNRPLRLSNGGGHAFNAAFHRNCLSNLNRKQTDTDESCSSVFPHPSSSATPYTGWMSDEAILSSESQSDVIFLHQLLSADPCLKFVHIASRWELSLEPSVN</sequence>
<comment type="similarity">
    <text evidence="1">Belongs to the protein-tyrosine phosphatase family. Non-receptor class myotubularin subfamily.</text>
</comment>
<dbReference type="GO" id="GO:0046856">
    <property type="term" value="P:phosphatidylinositol dephosphorylation"/>
    <property type="evidence" value="ECO:0007669"/>
    <property type="project" value="TreeGrafter"/>
</dbReference>
<evidence type="ECO:0000313" key="4">
    <source>
        <dbReference type="Proteomes" id="UP000324629"/>
    </source>
</evidence>
<reference evidence="3 4" key="1">
    <citation type="journal article" date="2019" name="Gigascience">
        <title>Whole-genome sequence of the oriental lung fluke Paragonimus westermani.</title>
        <authorList>
            <person name="Oey H."/>
            <person name="Zakrzewski M."/>
            <person name="Narain K."/>
            <person name="Devi K.R."/>
            <person name="Agatsuma T."/>
            <person name="Nawaratna S."/>
            <person name="Gobert G.N."/>
            <person name="Jones M.K."/>
            <person name="Ragan M.A."/>
            <person name="McManus D.P."/>
            <person name="Krause L."/>
        </authorList>
    </citation>
    <scope>NUCLEOTIDE SEQUENCE [LARGE SCALE GENOMIC DNA]</scope>
    <source>
        <strain evidence="3 4">IND2009</strain>
    </source>
</reference>
<gene>
    <name evidence="3" type="ORF">DEA37_0011439</name>
</gene>
<dbReference type="PANTHER" id="PTHR10807:SF110">
    <property type="entry name" value="FI17948P1"/>
    <property type="match status" value="1"/>
</dbReference>
<dbReference type="GO" id="GO:0005737">
    <property type="term" value="C:cytoplasm"/>
    <property type="evidence" value="ECO:0007669"/>
    <property type="project" value="TreeGrafter"/>
</dbReference>
<dbReference type="PANTHER" id="PTHR10807">
    <property type="entry name" value="MYOTUBULARIN-RELATED"/>
    <property type="match status" value="1"/>
</dbReference>
<dbReference type="AlphaFoldDB" id="A0A5J4NKH5"/>
<dbReference type="InterPro" id="IPR030564">
    <property type="entry name" value="Myotubularin"/>
</dbReference>
<proteinExistence type="inferred from homology"/>
<evidence type="ECO:0000313" key="3">
    <source>
        <dbReference type="EMBL" id="KAA3675964.1"/>
    </source>
</evidence>
<evidence type="ECO:0000256" key="1">
    <source>
        <dbReference type="ARBA" id="ARBA00007471"/>
    </source>
</evidence>
<dbReference type="InterPro" id="IPR010569">
    <property type="entry name" value="Myotubularin-like_Pase_dom"/>
</dbReference>
<keyword evidence="4" id="KW-1185">Reference proteome</keyword>
<evidence type="ECO:0000259" key="2">
    <source>
        <dbReference type="PROSITE" id="PS51339"/>
    </source>
</evidence>